<feature type="domain" description="DinB-like" evidence="1">
    <location>
        <begin position="43"/>
        <end position="141"/>
    </location>
</feature>
<evidence type="ECO:0000313" key="3">
    <source>
        <dbReference type="Proteomes" id="UP000504882"/>
    </source>
</evidence>
<dbReference type="RefSeq" id="WP_133110227.1">
    <property type="nucleotide sequence ID" value="NZ_SMNA01000020.1"/>
</dbReference>
<dbReference type="EMBL" id="SMNA01000020">
    <property type="protein sequence ID" value="TDE88180.1"/>
    <property type="molecule type" value="Genomic_DNA"/>
</dbReference>
<keyword evidence="3" id="KW-1185">Reference proteome</keyword>
<evidence type="ECO:0000259" key="1">
    <source>
        <dbReference type="Pfam" id="PF12867"/>
    </source>
</evidence>
<name>A0ABY2DWL4_9MICO</name>
<dbReference type="Proteomes" id="UP000504882">
    <property type="component" value="Unassembled WGS sequence"/>
</dbReference>
<dbReference type="Gene3D" id="1.20.120.450">
    <property type="entry name" value="dinb family like domain"/>
    <property type="match status" value="1"/>
</dbReference>
<reference evidence="2 3" key="1">
    <citation type="submission" date="2019-03" db="EMBL/GenBank/DDBJ databases">
        <title>Genomic features of bacteria from cold environments.</title>
        <authorList>
            <person name="Shen L."/>
        </authorList>
    </citation>
    <scope>NUCLEOTIDE SEQUENCE [LARGE SCALE GENOMIC DNA]</scope>
    <source>
        <strain evidence="3">T3246-1</strain>
    </source>
</reference>
<protein>
    <submittedName>
        <fullName evidence="2">DinB family protein</fullName>
    </submittedName>
</protein>
<sequence>MSYGWRDLGNGRRTELCDECGFDARRSLPDRDLDRVLVRLGAEASRDRAAERPSPETWSALEYLTHCMEMVGETIVVIREGRVEPRARVRDVEDAAAQLRELLREVADGDADRAIELGGPGPVTPAWILAHLQHDLEHHLLDMRRGHARLELEGAEGATVQR</sequence>
<dbReference type="InterPro" id="IPR024775">
    <property type="entry name" value="DinB-like"/>
</dbReference>
<dbReference type="InterPro" id="IPR034660">
    <property type="entry name" value="DinB/YfiT-like"/>
</dbReference>
<accession>A0ABY2DWL4</accession>
<organism evidence="2 3">
    <name type="scientific">Occultella glacieicola</name>
    <dbReference type="NCBI Taxonomy" id="2518684"/>
    <lineage>
        <taxon>Bacteria</taxon>
        <taxon>Bacillati</taxon>
        <taxon>Actinomycetota</taxon>
        <taxon>Actinomycetes</taxon>
        <taxon>Micrococcales</taxon>
        <taxon>Ruaniaceae</taxon>
        <taxon>Occultella</taxon>
    </lineage>
</organism>
<dbReference type="Pfam" id="PF12867">
    <property type="entry name" value="DinB_2"/>
    <property type="match status" value="1"/>
</dbReference>
<proteinExistence type="predicted"/>
<comment type="caution">
    <text evidence="2">The sequence shown here is derived from an EMBL/GenBank/DDBJ whole genome shotgun (WGS) entry which is preliminary data.</text>
</comment>
<dbReference type="SUPFAM" id="SSF109854">
    <property type="entry name" value="DinB/YfiT-like putative metalloenzymes"/>
    <property type="match status" value="1"/>
</dbReference>
<evidence type="ECO:0000313" key="2">
    <source>
        <dbReference type="EMBL" id="TDE88180.1"/>
    </source>
</evidence>
<gene>
    <name evidence="2" type="ORF">EXU48_23965</name>
</gene>